<protein>
    <submittedName>
        <fullName evidence="2">Uncharacterized protein</fullName>
    </submittedName>
</protein>
<dbReference type="EMBL" id="LXQA010204781">
    <property type="protein sequence ID" value="MCI33487.1"/>
    <property type="molecule type" value="Genomic_DNA"/>
</dbReference>
<evidence type="ECO:0000256" key="1">
    <source>
        <dbReference type="SAM" id="MobiDB-lite"/>
    </source>
</evidence>
<feature type="region of interest" description="Disordered" evidence="1">
    <location>
        <begin position="1"/>
        <end position="37"/>
    </location>
</feature>
<organism evidence="2 3">
    <name type="scientific">Trifolium medium</name>
    <dbReference type="NCBI Taxonomy" id="97028"/>
    <lineage>
        <taxon>Eukaryota</taxon>
        <taxon>Viridiplantae</taxon>
        <taxon>Streptophyta</taxon>
        <taxon>Embryophyta</taxon>
        <taxon>Tracheophyta</taxon>
        <taxon>Spermatophyta</taxon>
        <taxon>Magnoliopsida</taxon>
        <taxon>eudicotyledons</taxon>
        <taxon>Gunneridae</taxon>
        <taxon>Pentapetalae</taxon>
        <taxon>rosids</taxon>
        <taxon>fabids</taxon>
        <taxon>Fabales</taxon>
        <taxon>Fabaceae</taxon>
        <taxon>Papilionoideae</taxon>
        <taxon>50 kb inversion clade</taxon>
        <taxon>NPAAA clade</taxon>
        <taxon>Hologalegina</taxon>
        <taxon>IRL clade</taxon>
        <taxon>Trifolieae</taxon>
        <taxon>Trifolium</taxon>
    </lineage>
</organism>
<evidence type="ECO:0000313" key="3">
    <source>
        <dbReference type="Proteomes" id="UP000265520"/>
    </source>
</evidence>
<reference evidence="2 3" key="1">
    <citation type="journal article" date="2018" name="Front. Plant Sci.">
        <title>Red Clover (Trifolium pratense) and Zigzag Clover (T. medium) - A Picture of Genomic Similarities and Differences.</title>
        <authorList>
            <person name="Dluhosova J."/>
            <person name="Istvanek J."/>
            <person name="Nedelnik J."/>
            <person name="Repkova J."/>
        </authorList>
    </citation>
    <scope>NUCLEOTIDE SEQUENCE [LARGE SCALE GENOMIC DNA]</scope>
    <source>
        <strain evidence="3">cv. 10/8</strain>
        <tissue evidence="2">Leaf</tissue>
    </source>
</reference>
<dbReference type="Proteomes" id="UP000265520">
    <property type="component" value="Unassembled WGS sequence"/>
</dbReference>
<name>A0A392RBB8_9FABA</name>
<comment type="caution">
    <text evidence="2">The sequence shown here is derived from an EMBL/GenBank/DDBJ whole genome shotgun (WGS) entry which is preliminary data.</text>
</comment>
<sequence length="63" mass="6494">MKSLWWRTGGQRGGGPTGTAEVGGFPSTHGGPLTAGTTVGGVTMGLIKKTSLKDRWPARDHSS</sequence>
<keyword evidence="3" id="KW-1185">Reference proteome</keyword>
<accession>A0A392RBB8</accession>
<feature type="compositionally biased region" description="Low complexity" evidence="1">
    <location>
        <begin position="18"/>
        <end position="37"/>
    </location>
</feature>
<evidence type="ECO:0000313" key="2">
    <source>
        <dbReference type="EMBL" id="MCI33487.1"/>
    </source>
</evidence>
<proteinExistence type="predicted"/>
<dbReference type="AlphaFoldDB" id="A0A392RBB8"/>